<evidence type="ECO:0000256" key="1">
    <source>
        <dbReference type="ARBA" id="ARBA00004651"/>
    </source>
</evidence>
<feature type="transmembrane region" description="Helical" evidence="7">
    <location>
        <begin position="65"/>
        <end position="84"/>
    </location>
</feature>
<keyword evidence="10" id="KW-1185">Reference proteome</keyword>
<keyword evidence="4 7" id="KW-0812">Transmembrane</keyword>
<feature type="transmembrane region" description="Helical" evidence="7">
    <location>
        <begin position="9"/>
        <end position="31"/>
    </location>
</feature>
<evidence type="ECO:0000256" key="7">
    <source>
        <dbReference type="SAM" id="Phobius"/>
    </source>
</evidence>
<reference evidence="9 10" key="1">
    <citation type="submission" date="2020-02" db="EMBL/GenBank/DDBJ databases">
        <title>Bacillus aquiflavi sp. nov., isolated from yellow water of strong flavor Chinese baijiu in Yibin region of China.</title>
        <authorList>
            <person name="Xie J."/>
        </authorList>
    </citation>
    <scope>NUCLEOTIDE SEQUENCE [LARGE SCALE GENOMIC DNA]</scope>
    <source>
        <strain evidence="9 10">SA4</strain>
    </source>
</reference>
<feature type="transmembrane region" description="Helical" evidence="7">
    <location>
        <begin position="37"/>
        <end position="58"/>
    </location>
</feature>
<comment type="pathway">
    <text evidence="2">Cell wall biogenesis; lipoteichoic acid biosynthesis.</text>
</comment>
<dbReference type="InterPro" id="IPR017850">
    <property type="entry name" value="Alkaline_phosphatase_core_sf"/>
</dbReference>
<dbReference type="SUPFAM" id="SSF53649">
    <property type="entry name" value="Alkaline phosphatase-like"/>
    <property type="match status" value="1"/>
</dbReference>
<evidence type="ECO:0000256" key="5">
    <source>
        <dbReference type="ARBA" id="ARBA00022989"/>
    </source>
</evidence>
<sequence>MKSYKSISLLVYFIVSISFMEILLKAFSTGFTPSSRFLLPFLLSSTTAILLFIVSSLFKNKTGFFIAFILLISTGFMYASQFIYHQSFRNFYSLYSAGNATQIFEFWNDIWGLILENWLVVPLFFVPALILLTIGRKLFAFNRLTKLSAVAFVCLLILPYVVGVAIIYSSDKKQHSAYDLYFNSHNSILSVQKLGLITMMQLDFQRSLTGWAPTMEAPVLEVTAPLAPILIDELVEDRKESLIKVEYNTMDIDFEKLISTEQDPTIQEIHQYIQTVPATKKNEFTGIYEGYNLVLITAESFAPYAVHPEVTPTLYKLVNEGYKFTNFYNPLWDVGTTDGEYVANIGLLPKTGVWSFEESSKNYLPFAMGNQLRKQGYITKAYHNHSYKFYRRDLSHPNMGYDYKGLGNGLNVKKTWPESDVEMFEKTVSEYVNEEKFHAYYMTVSGHMQYNFTGNMMAHKNKKLVENLPYSEEGKAYLATQIELDRSLQYLLTQLEEAGVAEKTLIALSADHYPYGLDPVVIDELTGHSVEPTFEIFKSPFILYTKGMEPMTVDKLSSSLDIIPTLSNLLGLQYDSRLLMGQDIFSDAEPIVPLLDRSFLTNKGTYNSVTKQFTPHKGESIEEGYIEFISHTINQKFYYSAKMLETNYYQHVIPQTD</sequence>
<keyword evidence="5 7" id="KW-1133">Transmembrane helix</keyword>
<evidence type="ECO:0000256" key="6">
    <source>
        <dbReference type="ARBA" id="ARBA00023136"/>
    </source>
</evidence>
<dbReference type="PANTHER" id="PTHR47371">
    <property type="entry name" value="LIPOTEICHOIC ACID SYNTHASE"/>
    <property type="match status" value="1"/>
</dbReference>
<dbReference type="InterPro" id="IPR050448">
    <property type="entry name" value="OpgB/LTA_synthase_biosynth"/>
</dbReference>
<dbReference type="InterPro" id="IPR000917">
    <property type="entry name" value="Sulfatase_N"/>
</dbReference>
<dbReference type="RefSeq" id="WP_163180727.1">
    <property type="nucleotide sequence ID" value="NZ_JAAIWM010000006.1"/>
</dbReference>
<keyword evidence="6 7" id="KW-0472">Membrane</keyword>
<comment type="caution">
    <text evidence="9">The sequence shown here is derived from an EMBL/GenBank/DDBJ whole genome shotgun (WGS) entry which is preliminary data.</text>
</comment>
<dbReference type="PANTHER" id="PTHR47371:SF3">
    <property type="entry name" value="PHOSPHOGLYCEROL TRANSFERASE I"/>
    <property type="match status" value="1"/>
</dbReference>
<dbReference type="Proteomes" id="UP000481043">
    <property type="component" value="Unassembled WGS sequence"/>
</dbReference>
<comment type="subcellular location">
    <subcellularLocation>
        <location evidence="1">Cell membrane</location>
        <topology evidence="1">Multi-pass membrane protein</topology>
    </subcellularLocation>
</comment>
<accession>A0A6M0QA90</accession>
<keyword evidence="3" id="KW-1003">Cell membrane</keyword>
<feature type="domain" description="Sulfatase N-terminal" evidence="8">
    <location>
        <begin position="292"/>
        <end position="571"/>
    </location>
</feature>
<dbReference type="CDD" id="cd16015">
    <property type="entry name" value="LTA_synthase"/>
    <property type="match status" value="1"/>
</dbReference>
<organism evidence="9 10">
    <name type="scientific">Bacillus mesophilus</name>
    <dbReference type="NCBI Taxonomy" id="1808955"/>
    <lineage>
        <taxon>Bacteria</taxon>
        <taxon>Bacillati</taxon>
        <taxon>Bacillota</taxon>
        <taxon>Bacilli</taxon>
        <taxon>Bacillales</taxon>
        <taxon>Bacillaceae</taxon>
        <taxon>Bacillus</taxon>
    </lineage>
</organism>
<name>A0A6M0QA90_9BACI</name>
<feature type="transmembrane region" description="Helical" evidence="7">
    <location>
        <begin position="147"/>
        <end position="168"/>
    </location>
</feature>
<gene>
    <name evidence="9" type="ORF">G4D63_16080</name>
</gene>
<dbReference type="GO" id="GO:0005886">
    <property type="term" value="C:plasma membrane"/>
    <property type="evidence" value="ECO:0007669"/>
    <property type="project" value="UniProtKB-SubCell"/>
</dbReference>
<dbReference type="Gene3D" id="3.30.1120.170">
    <property type="match status" value="1"/>
</dbReference>
<feature type="transmembrane region" description="Helical" evidence="7">
    <location>
        <begin position="110"/>
        <end position="135"/>
    </location>
</feature>
<evidence type="ECO:0000256" key="4">
    <source>
        <dbReference type="ARBA" id="ARBA00022692"/>
    </source>
</evidence>
<evidence type="ECO:0000256" key="2">
    <source>
        <dbReference type="ARBA" id="ARBA00004936"/>
    </source>
</evidence>
<dbReference type="Pfam" id="PF00884">
    <property type="entry name" value="Sulfatase"/>
    <property type="match status" value="1"/>
</dbReference>
<dbReference type="EMBL" id="JAAIWM010000006">
    <property type="protein sequence ID" value="NEY73252.1"/>
    <property type="molecule type" value="Genomic_DNA"/>
</dbReference>
<dbReference type="AlphaFoldDB" id="A0A6M0QA90"/>
<proteinExistence type="predicted"/>
<evidence type="ECO:0000313" key="9">
    <source>
        <dbReference type="EMBL" id="NEY73252.1"/>
    </source>
</evidence>
<evidence type="ECO:0000313" key="10">
    <source>
        <dbReference type="Proteomes" id="UP000481043"/>
    </source>
</evidence>
<evidence type="ECO:0000256" key="3">
    <source>
        <dbReference type="ARBA" id="ARBA00022475"/>
    </source>
</evidence>
<evidence type="ECO:0000259" key="8">
    <source>
        <dbReference type="Pfam" id="PF00884"/>
    </source>
</evidence>
<protein>
    <submittedName>
        <fullName evidence="9">LTA synthase family protein</fullName>
    </submittedName>
</protein>
<dbReference type="Gene3D" id="3.40.720.10">
    <property type="entry name" value="Alkaline Phosphatase, subunit A"/>
    <property type="match status" value="1"/>
</dbReference>